<proteinExistence type="inferred from homology"/>
<evidence type="ECO:0000256" key="5">
    <source>
        <dbReference type="ARBA" id="ARBA00022694"/>
    </source>
</evidence>
<evidence type="ECO:0000256" key="11">
    <source>
        <dbReference type="RuleBase" id="RU003953"/>
    </source>
</evidence>
<keyword evidence="14" id="KW-1185">Reference proteome</keyword>
<evidence type="ECO:0000313" key="13">
    <source>
        <dbReference type="EMBL" id="MFC4639851.1"/>
    </source>
</evidence>
<dbReference type="SUPFAM" id="SSF81301">
    <property type="entry name" value="Nucleotidyltransferase"/>
    <property type="match status" value="1"/>
</dbReference>
<reference evidence="14" key="1">
    <citation type="journal article" date="2019" name="Int. J. Syst. Evol. Microbiol.">
        <title>The Global Catalogue of Microorganisms (GCM) 10K type strain sequencing project: providing services to taxonomists for standard genome sequencing and annotation.</title>
        <authorList>
            <consortium name="The Broad Institute Genomics Platform"/>
            <consortium name="The Broad Institute Genome Sequencing Center for Infectious Disease"/>
            <person name="Wu L."/>
            <person name="Ma J."/>
        </authorList>
    </citation>
    <scope>NUCLEOTIDE SEQUENCE [LARGE SCALE GENOMIC DNA]</scope>
    <source>
        <strain evidence="14">CCUG 55995</strain>
    </source>
</reference>
<organism evidence="13 14">
    <name type="scientific">Deinococcus hohokamensis</name>
    <dbReference type="NCBI Taxonomy" id="309883"/>
    <lineage>
        <taxon>Bacteria</taxon>
        <taxon>Thermotogati</taxon>
        <taxon>Deinococcota</taxon>
        <taxon>Deinococci</taxon>
        <taxon>Deinococcales</taxon>
        <taxon>Deinococcaceae</taxon>
        <taxon>Deinococcus</taxon>
    </lineage>
</organism>
<evidence type="ECO:0000256" key="1">
    <source>
        <dbReference type="ARBA" id="ARBA00001946"/>
    </source>
</evidence>
<evidence type="ECO:0000256" key="4">
    <source>
        <dbReference type="ARBA" id="ARBA00022679"/>
    </source>
</evidence>
<comment type="similarity">
    <text evidence="2 11">Belongs to the tRNA nucleotidyltransferase/poly(A) polymerase family.</text>
</comment>
<gene>
    <name evidence="13" type="ORF">ACFO0D_16080</name>
</gene>
<keyword evidence="8" id="KW-0547">Nucleotide-binding</keyword>
<keyword evidence="4 11" id="KW-0808">Transferase</keyword>
<keyword evidence="5" id="KW-0819">tRNA processing</keyword>
<dbReference type="PANTHER" id="PTHR47788">
    <property type="entry name" value="POLYA POLYMERASE"/>
    <property type="match status" value="1"/>
</dbReference>
<keyword evidence="9" id="KW-0460">Magnesium</keyword>
<sequence>MTLPDLGAQVWAQLQPADRQWLTRLCALAHPAPRVALVGGAVRDALLGQTPLDLDIVVDGAPVRALAEATGWPLTFHPAFQNATLTLPDGRTADLVQARRESYPVPGANPHPLPGTLEDDLRRRDFGLNALGLLIRPEAPPALLDEVGGLEDLQSRHLRPLHELSLHEDASRLVRGARLAGRLTLHASPALLAQVPQALAMAPRTPRLWAELKLLLQEPRPGRAARCLSDWGAPGLLPGLALLEALDAQQEDGTPVPWMVYAAAALAAAEEPVALAARLGLGDRPGALLERALSDRPFAPASPERQLRQLLRPEAYAPLTGRDVVALGVPPGRGVGEALAHLLALRQAGQVRSAQEEREALQTYLASRPHP</sequence>
<evidence type="ECO:0000256" key="6">
    <source>
        <dbReference type="ARBA" id="ARBA00022695"/>
    </source>
</evidence>
<feature type="domain" description="Poly A polymerase head" evidence="12">
    <location>
        <begin position="37"/>
        <end position="159"/>
    </location>
</feature>
<dbReference type="InterPro" id="IPR043519">
    <property type="entry name" value="NT_sf"/>
</dbReference>
<comment type="cofactor">
    <cofactor evidence="1">
        <name>Mg(2+)</name>
        <dbReference type="ChEBI" id="CHEBI:18420"/>
    </cofactor>
</comment>
<dbReference type="RefSeq" id="WP_380062827.1">
    <property type="nucleotide sequence ID" value="NZ_JBHSEI010000010.1"/>
</dbReference>
<dbReference type="Gene3D" id="1.10.3090.10">
    <property type="entry name" value="cca-adding enzyme, domain 2"/>
    <property type="match status" value="1"/>
</dbReference>
<evidence type="ECO:0000313" key="14">
    <source>
        <dbReference type="Proteomes" id="UP001595952"/>
    </source>
</evidence>
<evidence type="ECO:0000259" key="12">
    <source>
        <dbReference type="Pfam" id="PF01743"/>
    </source>
</evidence>
<accession>A0ABV9IBY3</accession>
<evidence type="ECO:0000256" key="3">
    <source>
        <dbReference type="ARBA" id="ARBA00022555"/>
    </source>
</evidence>
<name>A0ABV9IBY3_9DEIO</name>
<dbReference type="InterPro" id="IPR052390">
    <property type="entry name" value="tRNA_nt/polyA_polymerase"/>
</dbReference>
<dbReference type="Proteomes" id="UP001595952">
    <property type="component" value="Unassembled WGS sequence"/>
</dbReference>
<keyword evidence="7" id="KW-0479">Metal-binding</keyword>
<evidence type="ECO:0000256" key="8">
    <source>
        <dbReference type="ARBA" id="ARBA00022741"/>
    </source>
</evidence>
<dbReference type="Gene3D" id="3.30.460.10">
    <property type="entry name" value="Beta Polymerase, domain 2"/>
    <property type="match status" value="1"/>
</dbReference>
<keyword evidence="3" id="KW-0820">tRNA-binding</keyword>
<dbReference type="SUPFAM" id="SSF81891">
    <property type="entry name" value="Poly A polymerase C-terminal region-like"/>
    <property type="match status" value="1"/>
</dbReference>
<evidence type="ECO:0000256" key="10">
    <source>
        <dbReference type="ARBA" id="ARBA00022884"/>
    </source>
</evidence>
<dbReference type="Pfam" id="PF01743">
    <property type="entry name" value="PolyA_pol"/>
    <property type="match status" value="1"/>
</dbReference>
<dbReference type="InterPro" id="IPR002646">
    <property type="entry name" value="PolA_pol_head_dom"/>
</dbReference>
<evidence type="ECO:0000256" key="7">
    <source>
        <dbReference type="ARBA" id="ARBA00022723"/>
    </source>
</evidence>
<dbReference type="PANTHER" id="PTHR47788:SF1">
    <property type="entry name" value="A-ADDING TRNA NUCLEOTIDYLTRANSFERASE"/>
    <property type="match status" value="1"/>
</dbReference>
<dbReference type="CDD" id="cd05398">
    <property type="entry name" value="NT_ClassII-CCAase"/>
    <property type="match status" value="1"/>
</dbReference>
<keyword evidence="10 11" id="KW-0694">RNA-binding</keyword>
<comment type="caution">
    <text evidence="13">The sequence shown here is derived from an EMBL/GenBank/DDBJ whole genome shotgun (WGS) entry which is preliminary data.</text>
</comment>
<evidence type="ECO:0000256" key="9">
    <source>
        <dbReference type="ARBA" id="ARBA00022842"/>
    </source>
</evidence>
<keyword evidence="6" id="KW-0548">Nucleotidyltransferase</keyword>
<dbReference type="EMBL" id="JBHSEI010000010">
    <property type="protein sequence ID" value="MFC4639851.1"/>
    <property type="molecule type" value="Genomic_DNA"/>
</dbReference>
<protein>
    <submittedName>
        <fullName evidence="13">CCA tRNA nucleotidyltransferase</fullName>
    </submittedName>
</protein>
<evidence type="ECO:0000256" key="2">
    <source>
        <dbReference type="ARBA" id="ARBA00007265"/>
    </source>
</evidence>